<dbReference type="GO" id="GO:0016798">
    <property type="term" value="F:hydrolase activity, acting on glycosyl bonds"/>
    <property type="evidence" value="ECO:0007669"/>
    <property type="project" value="UniProtKB-KW"/>
</dbReference>
<dbReference type="OrthoDB" id="540611at2759"/>
<dbReference type="InterPro" id="IPR010905">
    <property type="entry name" value="Glyco_hydro_88"/>
</dbReference>
<dbReference type="InterPro" id="IPR012341">
    <property type="entry name" value="6hp_glycosidase-like_sf"/>
</dbReference>
<dbReference type="PANTHER" id="PTHR33886:SF11">
    <property type="entry name" value="WALL GLYCOSYL HYDROLASE YTER, PUTATIVE (AFU_ORTHOLOGUE AFUA_2G14630)-RELATED"/>
    <property type="match status" value="1"/>
</dbReference>
<accession>A0A5N6Z2E4</accession>
<dbReference type="Gene3D" id="1.50.10.10">
    <property type="match status" value="1"/>
</dbReference>
<dbReference type="SUPFAM" id="SSF48208">
    <property type="entry name" value="Six-hairpin glycosidases"/>
    <property type="match status" value="1"/>
</dbReference>
<proteinExistence type="predicted"/>
<dbReference type="InterPro" id="IPR008928">
    <property type="entry name" value="6-hairpin_glycosidase_sf"/>
</dbReference>
<organism evidence="3 4">
    <name type="scientific">Aspergillus coremiiformis</name>
    <dbReference type="NCBI Taxonomy" id="138285"/>
    <lineage>
        <taxon>Eukaryota</taxon>
        <taxon>Fungi</taxon>
        <taxon>Dikarya</taxon>
        <taxon>Ascomycota</taxon>
        <taxon>Pezizomycotina</taxon>
        <taxon>Eurotiomycetes</taxon>
        <taxon>Eurotiomycetidae</taxon>
        <taxon>Eurotiales</taxon>
        <taxon>Aspergillaceae</taxon>
        <taxon>Aspergillus</taxon>
        <taxon>Aspergillus subgen. Circumdati</taxon>
    </lineage>
</organism>
<keyword evidence="3" id="KW-0326">Glycosidase</keyword>
<dbReference type="Pfam" id="PF07470">
    <property type="entry name" value="Glyco_hydro_88"/>
    <property type="match status" value="1"/>
</dbReference>
<feature type="chain" id="PRO_5024874152" evidence="2">
    <location>
        <begin position="27"/>
        <end position="421"/>
    </location>
</feature>
<gene>
    <name evidence="3" type="ORF">BDV28DRAFT_25548</name>
</gene>
<dbReference type="AlphaFoldDB" id="A0A5N6Z2E4"/>
<keyword evidence="1" id="KW-0378">Hydrolase</keyword>
<protein>
    <submittedName>
        <fullName evidence="3">Six-hairpin glycosidase-like protein</fullName>
    </submittedName>
</protein>
<sequence length="421" mass="47264">MAVFKRTIRSSLLVPLLLPWLGAVESAPSSCNVDARPHSAWMADSVISRRQAVLPPGTTPEPSTFLQIGTFQNAILRLKEYYSSSEHACAHADWDDYLAESTQDVIPWLLNATKDVQSPLDRFSDGKALLYQYQITPNETYKATLDALHQSIYLQPRNEFGGYWYYKYPYWSYLDGMYSLIPFYSLYTSSFASANSTAVATDLVQQLDLLWSHCRQNSTGLLVHGYDALKQASWAHPVTGASPIVWIRALGWYFMALVDILELSHRRGVLSQDQWSHIHQQFLSLSDAVMAVADPETGCWWQVMTDAKREGNYIESSGSAMLTYALYKGARLGYLKGRSHKNPQPSAVASKCYRHLASNFVVHNPNGTLDYNGTVAVCSLNSTATYEYYVHQPLLYNSVFGSASFILASLEHEIAANMTLR</sequence>
<dbReference type="Proteomes" id="UP000327118">
    <property type="component" value="Unassembled WGS sequence"/>
</dbReference>
<reference evidence="4" key="1">
    <citation type="submission" date="2019-04" db="EMBL/GenBank/DDBJ databases">
        <title>Friends and foes A comparative genomics studyof 23 Aspergillus species from section Flavi.</title>
        <authorList>
            <consortium name="DOE Joint Genome Institute"/>
            <person name="Kjaerbolling I."/>
            <person name="Vesth T."/>
            <person name="Frisvad J.C."/>
            <person name="Nybo J.L."/>
            <person name="Theobald S."/>
            <person name="Kildgaard S."/>
            <person name="Isbrandt T."/>
            <person name="Kuo A."/>
            <person name="Sato A."/>
            <person name="Lyhne E.K."/>
            <person name="Kogle M.E."/>
            <person name="Wiebenga A."/>
            <person name="Kun R.S."/>
            <person name="Lubbers R.J."/>
            <person name="Makela M.R."/>
            <person name="Barry K."/>
            <person name="Chovatia M."/>
            <person name="Clum A."/>
            <person name="Daum C."/>
            <person name="Haridas S."/>
            <person name="He G."/>
            <person name="LaButti K."/>
            <person name="Lipzen A."/>
            <person name="Mondo S."/>
            <person name="Riley R."/>
            <person name="Salamov A."/>
            <person name="Simmons B.A."/>
            <person name="Magnuson J.K."/>
            <person name="Henrissat B."/>
            <person name="Mortensen U.H."/>
            <person name="Larsen T.O."/>
            <person name="Devries R.P."/>
            <person name="Grigoriev I.V."/>
            <person name="Machida M."/>
            <person name="Baker S.E."/>
            <person name="Andersen M.R."/>
        </authorList>
    </citation>
    <scope>NUCLEOTIDE SEQUENCE [LARGE SCALE GENOMIC DNA]</scope>
    <source>
        <strain evidence="4">CBS 553.77</strain>
    </source>
</reference>
<keyword evidence="2" id="KW-0732">Signal</keyword>
<dbReference type="PANTHER" id="PTHR33886">
    <property type="entry name" value="UNSATURATED RHAMNOGALACTURONAN HYDROLASE (EUROFUNG)"/>
    <property type="match status" value="1"/>
</dbReference>
<keyword evidence="4" id="KW-1185">Reference proteome</keyword>
<evidence type="ECO:0000256" key="2">
    <source>
        <dbReference type="SAM" id="SignalP"/>
    </source>
</evidence>
<evidence type="ECO:0000313" key="3">
    <source>
        <dbReference type="EMBL" id="KAE8351126.1"/>
    </source>
</evidence>
<dbReference type="InterPro" id="IPR052043">
    <property type="entry name" value="PolySaccharide_Degr_Enz"/>
</dbReference>
<evidence type="ECO:0000256" key="1">
    <source>
        <dbReference type="ARBA" id="ARBA00022801"/>
    </source>
</evidence>
<feature type="signal peptide" evidence="2">
    <location>
        <begin position="1"/>
        <end position="26"/>
    </location>
</feature>
<dbReference type="GO" id="GO:0005975">
    <property type="term" value="P:carbohydrate metabolic process"/>
    <property type="evidence" value="ECO:0007669"/>
    <property type="project" value="InterPro"/>
</dbReference>
<dbReference type="EMBL" id="ML739186">
    <property type="protein sequence ID" value="KAE8351126.1"/>
    <property type="molecule type" value="Genomic_DNA"/>
</dbReference>
<name>A0A5N6Z2E4_9EURO</name>
<evidence type="ECO:0000313" key="4">
    <source>
        <dbReference type="Proteomes" id="UP000327118"/>
    </source>
</evidence>